<keyword evidence="5" id="KW-0391">Immunity</keyword>
<dbReference type="PROSITE" id="PS00518">
    <property type="entry name" value="ZF_RING_1"/>
    <property type="match status" value="1"/>
</dbReference>
<proteinExistence type="predicted"/>
<dbReference type="Gene3D" id="3.30.40.10">
    <property type="entry name" value="Zinc/RING finger domain, C3HC4 (zinc finger)"/>
    <property type="match status" value="1"/>
</dbReference>
<dbReference type="RefSeq" id="XP_030626817.1">
    <property type="nucleotide sequence ID" value="XM_030770957.1"/>
</dbReference>
<reference evidence="11" key="1">
    <citation type="submission" date="2025-08" db="UniProtKB">
        <authorList>
            <consortium name="RefSeq"/>
        </authorList>
    </citation>
    <scope>IDENTIFICATION</scope>
</reference>
<keyword evidence="7" id="KW-0175">Coiled coil</keyword>
<name>A0A6J2V4X6_CHACN</name>
<dbReference type="AlphaFoldDB" id="A0A6J2V4X6"/>
<evidence type="ECO:0000259" key="9">
    <source>
        <dbReference type="PROSITE" id="PS50188"/>
    </source>
</evidence>
<dbReference type="InterPro" id="IPR027370">
    <property type="entry name" value="Znf-RING_euk"/>
</dbReference>
<dbReference type="InterPro" id="IPR051051">
    <property type="entry name" value="E3_ubiq-ligase_TRIM/RNF"/>
</dbReference>
<keyword evidence="10" id="KW-1185">Reference proteome</keyword>
<dbReference type="PRINTS" id="PR01407">
    <property type="entry name" value="BUTYPHLNCDUF"/>
</dbReference>
<dbReference type="SUPFAM" id="SSF57850">
    <property type="entry name" value="RING/U-box"/>
    <property type="match status" value="1"/>
</dbReference>
<dbReference type="PANTHER" id="PTHR25465">
    <property type="entry name" value="B-BOX DOMAIN CONTAINING"/>
    <property type="match status" value="1"/>
</dbReference>
<dbReference type="GO" id="GO:0005737">
    <property type="term" value="C:cytoplasm"/>
    <property type="evidence" value="ECO:0007669"/>
    <property type="project" value="UniProtKB-ARBA"/>
</dbReference>
<evidence type="ECO:0000313" key="10">
    <source>
        <dbReference type="Proteomes" id="UP000504632"/>
    </source>
</evidence>
<keyword evidence="3 6" id="KW-0863">Zinc-finger</keyword>
<dbReference type="InterPro" id="IPR013320">
    <property type="entry name" value="ConA-like_dom_sf"/>
</dbReference>
<evidence type="ECO:0000256" key="7">
    <source>
        <dbReference type="SAM" id="Coils"/>
    </source>
</evidence>
<dbReference type="SMART" id="SM00589">
    <property type="entry name" value="PRY"/>
    <property type="match status" value="1"/>
</dbReference>
<dbReference type="Proteomes" id="UP000504632">
    <property type="component" value="Chromosome 4"/>
</dbReference>
<keyword evidence="4" id="KW-0862">Zinc</keyword>
<dbReference type="PANTHER" id="PTHR25465:SF5">
    <property type="entry name" value="E3 UBIQUITIN_ISG15 LIGASE TRIM25-RELATED"/>
    <property type="match status" value="1"/>
</dbReference>
<dbReference type="Pfam" id="PF13765">
    <property type="entry name" value="PRY"/>
    <property type="match status" value="1"/>
</dbReference>
<feature type="coiled-coil region" evidence="7">
    <location>
        <begin position="162"/>
        <end position="194"/>
    </location>
</feature>
<dbReference type="SMART" id="SM00449">
    <property type="entry name" value="SPRY"/>
    <property type="match status" value="1"/>
</dbReference>
<dbReference type="GO" id="GO:0008270">
    <property type="term" value="F:zinc ion binding"/>
    <property type="evidence" value="ECO:0007669"/>
    <property type="project" value="UniProtKB-KW"/>
</dbReference>
<protein>
    <submittedName>
        <fullName evidence="11">E3 ubiquitin-protein ligase TRIM11</fullName>
    </submittedName>
</protein>
<dbReference type="SMART" id="SM00184">
    <property type="entry name" value="RING"/>
    <property type="match status" value="1"/>
</dbReference>
<evidence type="ECO:0000256" key="2">
    <source>
        <dbReference type="ARBA" id="ARBA00022723"/>
    </source>
</evidence>
<keyword evidence="1" id="KW-0399">Innate immunity</keyword>
<organism evidence="10 11">
    <name type="scientific">Chanos chanos</name>
    <name type="common">Milkfish</name>
    <name type="synonym">Mugil chanos</name>
    <dbReference type="NCBI Taxonomy" id="29144"/>
    <lineage>
        <taxon>Eukaryota</taxon>
        <taxon>Metazoa</taxon>
        <taxon>Chordata</taxon>
        <taxon>Craniata</taxon>
        <taxon>Vertebrata</taxon>
        <taxon>Euteleostomi</taxon>
        <taxon>Actinopterygii</taxon>
        <taxon>Neopterygii</taxon>
        <taxon>Teleostei</taxon>
        <taxon>Ostariophysi</taxon>
        <taxon>Gonorynchiformes</taxon>
        <taxon>Chanidae</taxon>
        <taxon>Chanos</taxon>
    </lineage>
</organism>
<feature type="domain" description="RING-type" evidence="8">
    <location>
        <begin position="12"/>
        <end position="55"/>
    </location>
</feature>
<dbReference type="PROSITE" id="PS50089">
    <property type="entry name" value="ZF_RING_2"/>
    <property type="match status" value="1"/>
</dbReference>
<dbReference type="OrthoDB" id="6270329at2759"/>
<evidence type="ECO:0000256" key="4">
    <source>
        <dbReference type="ARBA" id="ARBA00022833"/>
    </source>
</evidence>
<evidence type="ECO:0000256" key="6">
    <source>
        <dbReference type="PROSITE-ProRule" id="PRU00175"/>
    </source>
</evidence>
<accession>A0A6J2V4X6</accession>
<evidence type="ECO:0000313" key="11">
    <source>
        <dbReference type="RefSeq" id="XP_030626817.1"/>
    </source>
</evidence>
<dbReference type="PROSITE" id="PS50188">
    <property type="entry name" value="B302_SPRY"/>
    <property type="match status" value="1"/>
</dbReference>
<dbReference type="Pfam" id="PF13445">
    <property type="entry name" value="zf-RING_UBOX"/>
    <property type="match status" value="1"/>
</dbReference>
<dbReference type="InterPro" id="IPR003879">
    <property type="entry name" value="Butyrophylin_SPRY"/>
</dbReference>
<gene>
    <name evidence="11" type="primary">LOC115809354</name>
</gene>
<evidence type="ECO:0000259" key="8">
    <source>
        <dbReference type="PROSITE" id="PS50089"/>
    </source>
</evidence>
<dbReference type="Pfam" id="PF00622">
    <property type="entry name" value="SPRY"/>
    <property type="match status" value="1"/>
</dbReference>
<dbReference type="InterPro" id="IPR006574">
    <property type="entry name" value="PRY"/>
</dbReference>
<dbReference type="InterPro" id="IPR043136">
    <property type="entry name" value="B30.2/SPRY_sf"/>
</dbReference>
<sequence length="459" mass="51917">MASSSLNEDLSCSICLDTFSNPSTLPCGHSYCMRCIGNYWDQQCGKGTYNCPQCRQTFPKRPPLSKNTLLSSMLEKLSRVGLAETHPSAPPAPPEYSFQFPSFVIDHHETQRLLMIQQKQLQQQELRLALQTFNRSANAIERDRAELFSALSEWIQCCGEKVQNLIQNQREHQNMLAEEQLQKLEQEVHQLTHAQGTWQGCEMSAGSPVNSTISFSEVGSVMKKLQPKLEKDWSKMYNVLVHTVHQVCVFDPVQKSGTLQVSHGPQPGTREEHLKYWVELTIEPLSVHQELILSDGDRSLHRGQVQPYRNHPERFDCWGQALARQPLTGRCYWEVKWVGKQVDMGVAYGTMGRKGWGNDCGLGRNSQSWSIRCIGSKYVYCHDNQTTSVTVSAPHGGVGRIGVYLDHGAGLLAFYSVNDMQTPPTLTLLHSINTQFNQPLYFAVWIDTCSNVTLKVKRE</sequence>
<evidence type="ECO:0000256" key="5">
    <source>
        <dbReference type="ARBA" id="ARBA00022859"/>
    </source>
</evidence>
<dbReference type="InParanoid" id="A0A6J2V4X6"/>
<dbReference type="GO" id="GO:0045087">
    <property type="term" value="P:innate immune response"/>
    <property type="evidence" value="ECO:0007669"/>
    <property type="project" value="UniProtKB-KW"/>
</dbReference>
<keyword evidence="2" id="KW-0479">Metal-binding</keyword>
<dbReference type="SUPFAM" id="SSF49899">
    <property type="entry name" value="Concanavalin A-like lectins/glucanases"/>
    <property type="match status" value="1"/>
</dbReference>
<dbReference type="InterPro" id="IPR003877">
    <property type="entry name" value="SPRY_dom"/>
</dbReference>
<feature type="domain" description="B30.2/SPRY" evidence="9">
    <location>
        <begin position="260"/>
        <end position="459"/>
    </location>
</feature>
<dbReference type="InterPro" id="IPR017907">
    <property type="entry name" value="Znf_RING_CS"/>
</dbReference>
<dbReference type="Gene3D" id="2.60.120.920">
    <property type="match status" value="1"/>
</dbReference>
<evidence type="ECO:0000256" key="1">
    <source>
        <dbReference type="ARBA" id="ARBA00022588"/>
    </source>
</evidence>
<dbReference type="InterPro" id="IPR013083">
    <property type="entry name" value="Znf_RING/FYVE/PHD"/>
</dbReference>
<dbReference type="InterPro" id="IPR001870">
    <property type="entry name" value="B30.2/SPRY"/>
</dbReference>
<dbReference type="GeneID" id="115809354"/>
<dbReference type="InterPro" id="IPR001841">
    <property type="entry name" value="Znf_RING"/>
</dbReference>
<evidence type="ECO:0000256" key="3">
    <source>
        <dbReference type="ARBA" id="ARBA00022771"/>
    </source>
</evidence>